<protein>
    <recommendedName>
        <fullName evidence="6">adenine phosphoribosyltransferase</fullName>
        <ecNumber evidence="6">2.4.2.7</ecNumber>
    </recommendedName>
</protein>
<comment type="subcellular location">
    <subcellularLocation>
        <location evidence="2">Cytoplasm</location>
    </subcellularLocation>
</comment>
<comment type="similarity">
    <text evidence="4">Belongs to the purine/pyrimidine phosphoribosyltransferase family.</text>
</comment>
<dbReference type="InterPro" id="IPR029057">
    <property type="entry name" value="PRTase-like"/>
</dbReference>
<dbReference type="PANTHER" id="PTHR11776:SF22">
    <property type="entry name" value="ADENINE PHOSPHORIBOSYLTRANSFERASE 5"/>
    <property type="match status" value="1"/>
</dbReference>
<dbReference type="GO" id="GO:0006166">
    <property type="term" value="P:purine ribonucleoside salvage"/>
    <property type="evidence" value="ECO:0007669"/>
    <property type="project" value="UniProtKB-KW"/>
</dbReference>
<evidence type="ECO:0000256" key="10">
    <source>
        <dbReference type="ARBA" id="ARBA00022726"/>
    </source>
</evidence>
<dbReference type="EC" id="2.4.2.7" evidence="6"/>
<dbReference type="AlphaFoldDB" id="A0A9Q0GPX3"/>
<sequence length="120" mass="13530">MFERGLQNGLFYCLLPAFKESKLPSSMHTSLRRDQYWEDYMLEYGTDCLQMHVGAVHPGERAVIIDDLIITGGTLSAAIKLLEHVGAEVIECPCVVGLPEIKEELRLNGKPLYILVEPRQ</sequence>
<evidence type="ECO:0000256" key="2">
    <source>
        <dbReference type="ARBA" id="ARBA00004496"/>
    </source>
</evidence>
<evidence type="ECO:0000256" key="9">
    <source>
        <dbReference type="ARBA" id="ARBA00022679"/>
    </source>
</evidence>
<dbReference type="Proteomes" id="UP001141806">
    <property type="component" value="Unassembled WGS sequence"/>
</dbReference>
<organism evidence="12 13">
    <name type="scientific">Protea cynaroides</name>
    <dbReference type="NCBI Taxonomy" id="273540"/>
    <lineage>
        <taxon>Eukaryota</taxon>
        <taxon>Viridiplantae</taxon>
        <taxon>Streptophyta</taxon>
        <taxon>Embryophyta</taxon>
        <taxon>Tracheophyta</taxon>
        <taxon>Spermatophyta</taxon>
        <taxon>Magnoliopsida</taxon>
        <taxon>Proteales</taxon>
        <taxon>Proteaceae</taxon>
        <taxon>Protea</taxon>
    </lineage>
</organism>
<proteinExistence type="inferred from homology"/>
<dbReference type="InterPro" id="IPR000836">
    <property type="entry name" value="PRTase_dom"/>
</dbReference>
<comment type="pathway">
    <text evidence="3">Purine metabolism; AMP biosynthesis via salvage pathway; AMP from adenine: step 1/1.</text>
</comment>
<dbReference type="Gene3D" id="3.40.50.2020">
    <property type="match status" value="1"/>
</dbReference>
<evidence type="ECO:0000256" key="8">
    <source>
        <dbReference type="ARBA" id="ARBA00022676"/>
    </source>
</evidence>
<comment type="catalytic activity">
    <reaction evidence="1">
        <text>AMP + diphosphate = 5-phospho-alpha-D-ribose 1-diphosphate + adenine</text>
        <dbReference type="Rhea" id="RHEA:16609"/>
        <dbReference type="ChEBI" id="CHEBI:16708"/>
        <dbReference type="ChEBI" id="CHEBI:33019"/>
        <dbReference type="ChEBI" id="CHEBI:58017"/>
        <dbReference type="ChEBI" id="CHEBI:456215"/>
        <dbReference type="EC" id="2.4.2.7"/>
    </reaction>
</comment>
<comment type="subunit">
    <text evidence="5">Homodimer.</text>
</comment>
<dbReference type="PANTHER" id="PTHR11776">
    <property type="entry name" value="ADENINE PHOSPHORIBOSYLTRANSFERASE"/>
    <property type="match status" value="1"/>
</dbReference>
<dbReference type="CDD" id="cd06223">
    <property type="entry name" value="PRTases_typeI"/>
    <property type="match status" value="1"/>
</dbReference>
<evidence type="ECO:0000256" key="4">
    <source>
        <dbReference type="ARBA" id="ARBA00008391"/>
    </source>
</evidence>
<accession>A0A9Q0GPX3</accession>
<evidence type="ECO:0000256" key="6">
    <source>
        <dbReference type="ARBA" id="ARBA00011893"/>
    </source>
</evidence>
<name>A0A9Q0GPX3_9MAGN</name>
<keyword evidence="7" id="KW-0963">Cytoplasm</keyword>
<dbReference type="InterPro" id="IPR050120">
    <property type="entry name" value="Adenine_PRTase"/>
</dbReference>
<dbReference type="SUPFAM" id="SSF53271">
    <property type="entry name" value="PRTase-like"/>
    <property type="match status" value="1"/>
</dbReference>
<dbReference type="OrthoDB" id="363185at2759"/>
<dbReference type="Pfam" id="PF00156">
    <property type="entry name" value="Pribosyltran"/>
    <property type="match status" value="1"/>
</dbReference>
<dbReference type="EMBL" id="JAMYWD010000012">
    <property type="protein sequence ID" value="KAJ4951921.1"/>
    <property type="molecule type" value="Genomic_DNA"/>
</dbReference>
<evidence type="ECO:0000256" key="3">
    <source>
        <dbReference type="ARBA" id="ARBA00004659"/>
    </source>
</evidence>
<evidence type="ECO:0000256" key="1">
    <source>
        <dbReference type="ARBA" id="ARBA00000868"/>
    </source>
</evidence>
<dbReference type="GO" id="GO:0005829">
    <property type="term" value="C:cytosol"/>
    <property type="evidence" value="ECO:0007669"/>
    <property type="project" value="TreeGrafter"/>
</dbReference>
<evidence type="ECO:0000256" key="5">
    <source>
        <dbReference type="ARBA" id="ARBA00011738"/>
    </source>
</evidence>
<reference evidence="12" key="1">
    <citation type="journal article" date="2023" name="Plant J.">
        <title>The genome of the king protea, Protea cynaroides.</title>
        <authorList>
            <person name="Chang J."/>
            <person name="Duong T.A."/>
            <person name="Schoeman C."/>
            <person name="Ma X."/>
            <person name="Roodt D."/>
            <person name="Barker N."/>
            <person name="Li Z."/>
            <person name="Van de Peer Y."/>
            <person name="Mizrachi E."/>
        </authorList>
    </citation>
    <scope>NUCLEOTIDE SEQUENCE</scope>
    <source>
        <tissue evidence="12">Young leaves</tissue>
    </source>
</reference>
<evidence type="ECO:0000313" key="12">
    <source>
        <dbReference type="EMBL" id="KAJ4951921.1"/>
    </source>
</evidence>
<keyword evidence="13" id="KW-1185">Reference proteome</keyword>
<evidence type="ECO:0000259" key="11">
    <source>
        <dbReference type="Pfam" id="PF00156"/>
    </source>
</evidence>
<evidence type="ECO:0000256" key="7">
    <source>
        <dbReference type="ARBA" id="ARBA00022490"/>
    </source>
</evidence>
<keyword evidence="10" id="KW-0660">Purine salvage</keyword>
<gene>
    <name evidence="12" type="ORF">NE237_028753</name>
</gene>
<comment type="caution">
    <text evidence="12">The sequence shown here is derived from an EMBL/GenBank/DDBJ whole genome shotgun (WGS) entry which is preliminary data.</text>
</comment>
<keyword evidence="8" id="KW-0328">Glycosyltransferase</keyword>
<feature type="domain" description="Phosphoribosyltransferase" evidence="11">
    <location>
        <begin position="52"/>
        <end position="99"/>
    </location>
</feature>
<dbReference type="GO" id="GO:0003999">
    <property type="term" value="F:adenine phosphoribosyltransferase activity"/>
    <property type="evidence" value="ECO:0007669"/>
    <property type="project" value="UniProtKB-EC"/>
</dbReference>
<evidence type="ECO:0000313" key="13">
    <source>
        <dbReference type="Proteomes" id="UP001141806"/>
    </source>
</evidence>
<keyword evidence="9" id="KW-0808">Transferase</keyword>